<evidence type="ECO:0000256" key="1">
    <source>
        <dbReference type="SAM" id="Coils"/>
    </source>
</evidence>
<keyword evidence="5" id="KW-1185">Reference proteome</keyword>
<evidence type="ECO:0000259" key="3">
    <source>
        <dbReference type="Pfam" id="PF26571"/>
    </source>
</evidence>
<evidence type="ECO:0000313" key="4">
    <source>
        <dbReference type="EMBL" id="GII78984.1"/>
    </source>
</evidence>
<accession>A0A919R3F0</accession>
<keyword evidence="1" id="KW-0175">Coiled coil</keyword>
<evidence type="ECO:0000313" key="5">
    <source>
        <dbReference type="Proteomes" id="UP000655287"/>
    </source>
</evidence>
<feature type="chain" id="PRO_5037964163" description="ARB-07466-like C-terminal domain-containing protein" evidence="2">
    <location>
        <begin position="22"/>
        <end position="312"/>
    </location>
</feature>
<dbReference type="EMBL" id="BOOU01000054">
    <property type="protein sequence ID" value="GII78984.1"/>
    <property type="molecule type" value="Genomic_DNA"/>
</dbReference>
<gene>
    <name evidence="4" type="ORF">Sru01_39660</name>
</gene>
<dbReference type="Proteomes" id="UP000655287">
    <property type="component" value="Unassembled WGS sequence"/>
</dbReference>
<proteinExistence type="predicted"/>
<dbReference type="InterPro" id="IPR058593">
    <property type="entry name" value="ARB_07466-like_C"/>
</dbReference>
<dbReference type="AlphaFoldDB" id="A0A919R3F0"/>
<evidence type="ECO:0000256" key="2">
    <source>
        <dbReference type="SAM" id="SignalP"/>
    </source>
</evidence>
<feature type="domain" description="ARB-07466-like C-terminal" evidence="3">
    <location>
        <begin position="197"/>
        <end position="304"/>
    </location>
</feature>
<sequence>MTAGALTVAGLVLGPASAGHAAPKPSEKQLKAQLASLGKKVDKLIAEYNAKRVDVAKAKKAEKAARERLRAADAELADAEDQVGDIAQLRYQAGGLGAIGQVMAPGYGGAAMLQQLQAEQSARLTGYAGVRDARRTAADTAVQLTRRLGDDAAEVAERRKDAEKLISQIKERLDKLVPVAPGKQGNGSWAPELPTGGENITARTRLMRAQIKARFGLAFPVGCYRAENSGEHPLGRACDFMLSSGGAMPSAAQSALGDQISAWAIKNGAKLGVKYVIYKQRIYNLGYPGWRGMSDRGGITANHFDHVHISMY</sequence>
<reference evidence="4" key="1">
    <citation type="submission" date="2021-01" db="EMBL/GenBank/DDBJ databases">
        <title>Whole genome shotgun sequence of Sphaerisporangium rufum NBRC 109079.</title>
        <authorList>
            <person name="Komaki H."/>
            <person name="Tamura T."/>
        </authorList>
    </citation>
    <scope>NUCLEOTIDE SEQUENCE</scope>
    <source>
        <strain evidence="4">NBRC 109079</strain>
    </source>
</reference>
<dbReference type="RefSeq" id="WP_203988635.1">
    <property type="nucleotide sequence ID" value="NZ_BOOU01000054.1"/>
</dbReference>
<keyword evidence="2" id="KW-0732">Signal</keyword>
<feature type="signal peptide" evidence="2">
    <location>
        <begin position="1"/>
        <end position="21"/>
    </location>
</feature>
<dbReference type="Pfam" id="PF26571">
    <property type="entry name" value="VldE"/>
    <property type="match status" value="1"/>
</dbReference>
<feature type="coiled-coil region" evidence="1">
    <location>
        <begin position="27"/>
        <end position="89"/>
    </location>
</feature>
<name>A0A919R3F0_9ACTN</name>
<organism evidence="4 5">
    <name type="scientific">Sphaerisporangium rufum</name>
    <dbReference type="NCBI Taxonomy" id="1381558"/>
    <lineage>
        <taxon>Bacteria</taxon>
        <taxon>Bacillati</taxon>
        <taxon>Actinomycetota</taxon>
        <taxon>Actinomycetes</taxon>
        <taxon>Streptosporangiales</taxon>
        <taxon>Streptosporangiaceae</taxon>
        <taxon>Sphaerisporangium</taxon>
    </lineage>
</organism>
<protein>
    <recommendedName>
        <fullName evidence="3">ARB-07466-like C-terminal domain-containing protein</fullName>
    </recommendedName>
</protein>
<comment type="caution">
    <text evidence="4">The sequence shown here is derived from an EMBL/GenBank/DDBJ whole genome shotgun (WGS) entry which is preliminary data.</text>
</comment>